<evidence type="ECO:0000256" key="16">
    <source>
        <dbReference type="ARBA" id="ARBA00036239"/>
    </source>
</evidence>
<reference evidence="26" key="2">
    <citation type="journal article" date="2014" name="Nat. Commun.">
        <title>The cavefish genome reveals candidate genes for eye loss.</title>
        <authorList>
            <person name="McGaugh S.E."/>
            <person name="Gross J.B."/>
            <person name="Aken B."/>
            <person name="Blin M."/>
            <person name="Borowsky R."/>
            <person name="Chalopin D."/>
            <person name="Hinaux H."/>
            <person name="Jeffery W.R."/>
            <person name="Keene A."/>
            <person name="Ma L."/>
            <person name="Minx P."/>
            <person name="Murphy D."/>
            <person name="O'Quin K.E."/>
            <person name="Retaux S."/>
            <person name="Rohner N."/>
            <person name="Searle S.M."/>
            <person name="Stahl B.A."/>
            <person name="Tabin C."/>
            <person name="Volff J.N."/>
            <person name="Yoshizawa M."/>
            <person name="Warren W.C."/>
        </authorList>
    </citation>
    <scope>NUCLEOTIDE SEQUENCE [LARGE SCALE GENOMIC DNA]</scope>
    <source>
        <strain evidence="26">female</strain>
    </source>
</reference>
<keyword evidence="11 20" id="KW-0472">Membrane</keyword>
<feature type="transmembrane region" description="Helical" evidence="20">
    <location>
        <begin position="1306"/>
        <end position="1334"/>
    </location>
</feature>
<dbReference type="FunFam" id="1.10.287.70:FF:000006">
    <property type="entry name" value="Sodium channel protein"/>
    <property type="match status" value="1"/>
</dbReference>
<dbReference type="Gene3D" id="1.10.287.70">
    <property type="match status" value="4"/>
</dbReference>
<comment type="subcellular location">
    <subcellularLocation>
        <location evidence="1 20">Cell membrane</location>
        <topology evidence="1 20">Multi-pass membrane protein</topology>
    </subcellularLocation>
</comment>
<dbReference type="InterPro" id="IPR027359">
    <property type="entry name" value="Volt_channel_dom_sf"/>
</dbReference>
<feature type="domain" description="SCN5A-like C-terminal IQ motif" evidence="24">
    <location>
        <begin position="1554"/>
        <end position="1580"/>
    </location>
</feature>
<organism evidence="25 26">
    <name type="scientific">Astyanax mexicanus</name>
    <name type="common">Blind cave fish</name>
    <name type="synonym">Astyanax fasciatus mexicanus</name>
    <dbReference type="NCBI Taxonomy" id="7994"/>
    <lineage>
        <taxon>Eukaryota</taxon>
        <taxon>Metazoa</taxon>
        <taxon>Chordata</taxon>
        <taxon>Craniata</taxon>
        <taxon>Vertebrata</taxon>
        <taxon>Euteleostomi</taxon>
        <taxon>Actinopterygii</taxon>
        <taxon>Neopterygii</taxon>
        <taxon>Teleostei</taxon>
        <taxon>Ostariophysi</taxon>
        <taxon>Characiformes</taxon>
        <taxon>Characoidei</taxon>
        <taxon>Acestrorhamphidae</taxon>
        <taxon>Acestrorhamphinae</taxon>
        <taxon>Astyanax</taxon>
    </lineage>
</organism>
<dbReference type="GeneTree" id="ENSGT00940000156263"/>
<dbReference type="Gene3D" id="1.10.238.10">
    <property type="entry name" value="EF-hand"/>
    <property type="match status" value="1"/>
</dbReference>
<feature type="transmembrane region" description="Helical" evidence="20">
    <location>
        <begin position="505"/>
        <end position="526"/>
    </location>
</feature>
<dbReference type="Pfam" id="PF06512">
    <property type="entry name" value="Na_trans_assoc"/>
    <property type="match status" value="1"/>
</dbReference>
<keyword evidence="2 20" id="KW-0813">Transport</keyword>
<feature type="transmembrane region" description="Helical" evidence="20">
    <location>
        <begin position="105"/>
        <end position="124"/>
    </location>
</feature>
<feature type="transmembrane region" description="Helical" evidence="20">
    <location>
        <begin position="1189"/>
        <end position="1207"/>
    </location>
</feature>
<keyword evidence="7 20" id="KW-0851">Voltage-gated channel</keyword>
<dbReference type="Ensembl" id="ENSAMXT00000043839.1">
    <property type="protein sequence ID" value="ENSAMXP00000038151.1"/>
    <property type="gene ID" value="ENSAMXG00000004617.2"/>
</dbReference>
<keyword evidence="4" id="KW-1003">Cell membrane</keyword>
<evidence type="ECO:0000313" key="25">
    <source>
        <dbReference type="Ensembl" id="ENSAMXP00000038151.1"/>
    </source>
</evidence>
<evidence type="ECO:0000256" key="10">
    <source>
        <dbReference type="ARBA" id="ARBA00023065"/>
    </source>
</evidence>
<feature type="transmembrane region" description="Helical" evidence="20">
    <location>
        <begin position="571"/>
        <end position="596"/>
    </location>
</feature>
<feature type="transmembrane region" description="Helical" evidence="20">
    <location>
        <begin position="864"/>
        <end position="882"/>
    </location>
</feature>
<dbReference type="InterPro" id="IPR008054">
    <property type="entry name" value="Na_channel_a8su"/>
</dbReference>
<reference evidence="25" key="4">
    <citation type="submission" date="2025-09" db="UniProtKB">
        <authorList>
            <consortium name="Ensembl"/>
        </authorList>
    </citation>
    <scope>IDENTIFICATION</scope>
</reference>
<feature type="transmembrane region" description="Helical" evidence="20">
    <location>
        <begin position="203"/>
        <end position="222"/>
    </location>
</feature>
<reference evidence="25" key="3">
    <citation type="submission" date="2025-08" db="UniProtKB">
        <authorList>
            <consortium name="Ensembl"/>
        </authorList>
    </citation>
    <scope>IDENTIFICATION</scope>
</reference>
<evidence type="ECO:0000313" key="26">
    <source>
        <dbReference type="Proteomes" id="UP000018467"/>
    </source>
</evidence>
<comment type="subunit">
    <text evidence="19">Voltage-gated sodium (Nav) channels consist of an ion-conducting alpha subunit which is functional on its own associated with regulatory beta subunits.</text>
</comment>
<dbReference type="GO" id="GO:0005248">
    <property type="term" value="F:voltage-gated sodium channel activity"/>
    <property type="evidence" value="ECO:0007669"/>
    <property type="project" value="InterPro"/>
</dbReference>
<comment type="caution">
    <text evidence="20">Lacks conserved residue(s) required for the propagation of feature annotation.</text>
</comment>
<evidence type="ECO:0000259" key="22">
    <source>
        <dbReference type="Pfam" id="PF00520"/>
    </source>
</evidence>
<feature type="transmembrane region" description="Helical" evidence="20">
    <location>
        <begin position="475"/>
        <end position="493"/>
    </location>
</feature>
<dbReference type="GO" id="GO:0001518">
    <property type="term" value="C:voltage-gated sodium channel complex"/>
    <property type="evidence" value="ECO:0007669"/>
    <property type="project" value="UniProtKB-UniRule"/>
</dbReference>
<evidence type="ECO:0000256" key="8">
    <source>
        <dbReference type="ARBA" id="ARBA00022989"/>
    </source>
</evidence>
<dbReference type="FunFam" id="1.20.120.350:FF:000004">
    <property type="entry name" value="Sodium channel protein"/>
    <property type="match status" value="1"/>
</dbReference>
<feature type="region of interest" description="Disordered" evidence="21">
    <location>
        <begin position="788"/>
        <end position="815"/>
    </location>
</feature>
<feature type="domain" description="Sodium ion transport-associated" evidence="23">
    <location>
        <begin position="695"/>
        <end position="857"/>
    </location>
</feature>
<feature type="domain" description="Ion transport" evidence="22">
    <location>
        <begin position="862"/>
        <end position="1140"/>
    </location>
</feature>
<evidence type="ECO:0000256" key="12">
    <source>
        <dbReference type="ARBA" id="ARBA00023157"/>
    </source>
</evidence>
<feature type="transmembrane region" description="Helical" evidence="20">
    <location>
        <begin position="234"/>
        <end position="255"/>
    </location>
</feature>
<dbReference type="Gene3D" id="1.20.120.350">
    <property type="entry name" value="Voltage-gated potassium channels. Chain C"/>
    <property type="match status" value="4"/>
</dbReference>
<evidence type="ECO:0000256" key="13">
    <source>
        <dbReference type="ARBA" id="ARBA00023180"/>
    </source>
</evidence>
<dbReference type="FunFam" id="1.10.287.70:FF:000001">
    <property type="entry name" value="Sodium channel protein"/>
    <property type="match status" value="1"/>
</dbReference>
<comment type="function">
    <text evidence="20">Mediates the voltage-dependent sodium ion permeability of excitable membranes. Assuming opened or closed conformations in response to the voltage difference across the membrane, the protein forms a sodium-selective channel through which Na(+) ions may pass in accordance with their electrochemical gradient.</text>
</comment>
<dbReference type="Gene3D" id="1.20.5.1190">
    <property type="entry name" value="iswi atpase"/>
    <property type="match status" value="1"/>
</dbReference>
<dbReference type="FunFam" id="1.20.120.350:FF:000003">
    <property type="entry name" value="Voltage-dependent sodium channel"/>
    <property type="match status" value="1"/>
</dbReference>
<dbReference type="FunFam" id="1.20.120.350:FF:000005">
    <property type="entry name" value="Sodium channel protein"/>
    <property type="match status" value="1"/>
</dbReference>
<feature type="transmembrane region" description="Helical" evidence="20">
    <location>
        <begin position="934"/>
        <end position="953"/>
    </location>
</feature>
<feature type="transmembrane region" description="Helical" evidence="20">
    <location>
        <begin position="1249"/>
        <end position="1269"/>
    </location>
</feature>
<feature type="transmembrane region" description="Helical" evidence="20">
    <location>
        <begin position="1219"/>
        <end position="1237"/>
    </location>
</feature>
<feature type="transmembrane region" description="Helical" evidence="20">
    <location>
        <begin position="903"/>
        <end position="922"/>
    </location>
</feature>
<dbReference type="InterPro" id="IPR044564">
    <property type="entry name" value="Na_chnl_inactivation_gate"/>
</dbReference>
<dbReference type="Proteomes" id="UP000018467">
    <property type="component" value="Unassembled WGS sequence"/>
</dbReference>
<keyword evidence="6" id="KW-0677">Repeat</keyword>
<feature type="transmembrane region" description="Helical" evidence="20">
    <location>
        <begin position="261"/>
        <end position="281"/>
    </location>
</feature>
<keyword evidence="13" id="KW-0325">Glycoprotein</keyword>
<dbReference type="InterPro" id="IPR005821">
    <property type="entry name" value="Ion_trans_dom"/>
</dbReference>
<dbReference type="PRINTS" id="PR00170">
    <property type="entry name" value="NACHANNEL"/>
</dbReference>
<evidence type="ECO:0000256" key="15">
    <source>
        <dbReference type="ARBA" id="ARBA00023303"/>
    </source>
</evidence>
<keyword evidence="10 20" id="KW-0406">Ion transport</keyword>
<sequence length="1608" mass="184257">MAAPLLAPPGPDSFKYFTRESLVNIEKRIAEEKAKPPPKPDSSYRDDDDENKPKPNSDLEAGKGLPFIYGDIPVGDGGDTAGGPRSLLLESESEWTFIVLNKGKTIFRFSATPSLYMISPFNIFRRIAIKILIHSYPFLSCFMIIMCTILTNCVFMTFSNPPEWSKQVEYTFTGIYTFESAVKIIARGFCIDDFTFLRDPWNWLDFMVISMAYITEFVNLGNVSALRTFRVLRALKTISVIPGLKTIVGALIQSVKKLSDVMILTVFCLSVFALIGLQLFMGNLRQKCVIWPINITESYQGNSSRFDWNEYIMNETNFYFLPGTLDALLCGNSSDSGRCPEGYTCMKAGRNPNYGYTSFDSFGWAFLALFRLMTQDFWENLYQLVGPTTDVEIKKKLSGSLMVSMDQLNASFGRKERANSVMSVITNTLVEELEESQRKCPPCWYKFANIFLIWECCPAWLKIKEIVNLIVMDPFVDLAITICIVLNTLFMAMEHYPMTPQFEHVLSVGNLVFTGIFTAEMFAKLVAMDPYYYFQEGWNIFDGLSVLRSFRLLRVFKLAKSWPTLNMLIKIIGNSVGALGNLTLVLAIIVFIFAVVGMQLFGKSYKDCVCKIAQDCELPRWHMNDFFHSFLIVFRVLCGEWIETMWDCMEVAGQAMCLIVFMMVMVIGNLVVLNLFLALLLSSFSADNLAATDDDGEMNNLQISVNRIKTGIAWFKAKVRQLVAIILKRKVTDEAKPLDELYDRKLNCSSVGKYMIDEDHMSFIHNPNLTVCVPIAVGESDFENLNTEDFSSESEAEGSKDGVSRDSASERERERDSDSWLMEMFCLTACIARYKCCDVPITEGWGKNWWYLRKTCYLIVEHNWFETLIIFMILLSSGALAFEDVYIEQRKTIRIILEYADRVFTYIFILEMLLKWVAYGFVKYFTNAWCWLDFFIVDPVSLIISLIANALGYSDLGPIKSLRTLRALRPLRALSRFEGMRVVVNALVGAIPSIMNVLLVCLIFWLIFSIMGVNLFAGKYYYCYNATAEEYFDPDEVNNKTQCFELINQNFTEVRWKNVKINFDNVGAGYLALLQVATFKGWMDIMYAAVDSRRVEDQPMYEDNIYMYIYFVIFIIFGSFFTLNLFIGVIIDNFNQQKKKISQDIFMTEEQKKYYNAMKKLGSKKPQKPIPRPQNKIQGMVFDFVTQQVFDISIMILICLNMVTMMVETDDQSDETENILYWVNFIFIVVFTSEFVLKLFALRHYYFTNGWNIFDCVVVILSIVGMFLADLIEKYFVSPTLFRVIRLARIGRILRLIKGAKGIRTLLFALMMSLPALFNIGLLLFLVMFIFSIFGMSNFAYVKREAGIDDMYNFETFGNSMICLFMITTSAGWDGLLAPILNYAPDCDPNKENPGTTVKGNCGNPSVGIFFFVMYIIVSFLIVVNMYIAIILENFSVATEESADPLCEDDFESFYEIWEKFDPTASQFISFAKLSDFADTLEHPLRVPKPNTIELIAMDLPMVSGDRIHCLDILFAFTKRVLGDSGDLDMMRQQMEERFIAANPSKVSFEPITTTMRRKQEHMSAQVIQRAYRAHLVRQGFICKRFLVLEDGAIFIDQPKEGEERRGN</sequence>
<comment type="catalytic activity">
    <reaction evidence="16">
        <text>Na(+)(in) = Na(+)(out)</text>
        <dbReference type="Rhea" id="RHEA:34963"/>
        <dbReference type="ChEBI" id="CHEBI:29101"/>
    </reaction>
</comment>
<keyword evidence="3 20" id="KW-0894">Sodium channel</keyword>
<feature type="compositionally biased region" description="Basic and acidic residues" evidence="21">
    <location>
        <begin position="51"/>
        <end position="61"/>
    </location>
</feature>
<dbReference type="InterPro" id="IPR001696">
    <property type="entry name" value="Na_channel_asu"/>
</dbReference>
<evidence type="ECO:0000259" key="24">
    <source>
        <dbReference type="Pfam" id="PF24609"/>
    </source>
</evidence>
<evidence type="ECO:0000256" key="19">
    <source>
        <dbReference type="ARBA" id="ARBA00064899"/>
    </source>
</evidence>
<feature type="transmembrane region" description="Helical" evidence="20">
    <location>
        <begin position="1105"/>
        <end position="1131"/>
    </location>
</feature>
<feature type="transmembrane region" description="Helical" evidence="20">
    <location>
        <begin position="655"/>
        <end position="681"/>
    </location>
</feature>
<evidence type="ECO:0000256" key="2">
    <source>
        <dbReference type="ARBA" id="ARBA00022448"/>
    </source>
</evidence>
<keyword evidence="26" id="KW-1185">Reference proteome</keyword>
<comment type="function">
    <text evidence="18">Pore-forming subunit of a voltage-gated sodium (Nav) channel that directly mediates the depolarizing phase of action potentials in excitable membranes. Navs, also called VGSCs (voltage-gated sodium channels) or VDSCs (voltage-dependent sodium channels), operate by switching between closed and open conformations depending on the voltage difference across the membrane. In the open conformation they allow Na(+) ions to selectively pass through the pore, along their electrochemical gradient. The influx of Na+ ions provokes membrane depolarization, initiating the propagation of electrical signals throughout cells and tissues.</text>
</comment>
<evidence type="ECO:0000256" key="20">
    <source>
        <dbReference type="RuleBase" id="RU361132"/>
    </source>
</evidence>
<evidence type="ECO:0000256" key="5">
    <source>
        <dbReference type="ARBA" id="ARBA00022692"/>
    </source>
</evidence>
<feature type="domain" description="Ion transport" evidence="22">
    <location>
        <begin position="143"/>
        <end position="383"/>
    </location>
</feature>
<keyword evidence="5 20" id="KW-0812">Transmembrane</keyword>
<dbReference type="SUPFAM" id="SSF81324">
    <property type="entry name" value="Voltage-gated potassium channels"/>
    <property type="match status" value="4"/>
</dbReference>
<reference evidence="26" key="1">
    <citation type="submission" date="2013-03" db="EMBL/GenBank/DDBJ databases">
        <authorList>
            <person name="Jeffery W."/>
            <person name="Warren W."/>
            <person name="Wilson R.K."/>
        </authorList>
    </citation>
    <scope>NUCLEOTIDE SEQUENCE</scope>
    <source>
        <strain evidence="26">female</strain>
    </source>
</reference>
<dbReference type="FunFam" id="1.10.238.10:FF:000002">
    <property type="entry name" value="Sodium channel protein"/>
    <property type="match status" value="1"/>
</dbReference>
<evidence type="ECO:0000256" key="18">
    <source>
        <dbReference type="ARBA" id="ARBA00055248"/>
    </source>
</evidence>
<feature type="transmembrane region" description="Helical" evidence="20">
    <location>
        <begin position="136"/>
        <end position="158"/>
    </location>
</feature>
<evidence type="ECO:0000256" key="17">
    <source>
        <dbReference type="ARBA" id="ARBA00038083"/>
    </source>
</evidence>
<keyword evidence="8 20" id="KW-1133">Transmembrane helix</keyword>
<dbReference type="GO" id="GO:0086010">
    <property type="term" value="P:membrane depolarization during action potential"/>
    <property type="evidence" value="ECO:0007669"/>
    <property type="project" value="TreeGrafter"/>
</dbReference>
<feature type="transmembrane region" description="Helical" evidence="20">
    <location>
        <begin position="1409"/>
        <end position="1432"/>
    </location>
</feature>
<accession>A0A3B1J8D1</accession>
<protein>
    <recommendedName>
        <fullName evidence="20">Sodium channel protein</fullName>
    </recommendedName>
</protein>
<dbReference type="Pfam" id="PF00520">
    <property type="entry name" value="Ion_trans"/>
    <property type="match status" value="4"/>
</dbReference>
<keyword evidence="12" id="KW-1015">Disulfide bond</keyword>
<dbReference type="InterPro" id="IPR043203">
    <property type="entry name" value="VGCC_Ca_Na"/>
</dbReference>
<feature type="region of interest" description="Disordered" evidence="21">
    <location>
        <begin position="28"/>
        <end position="64"/>
    </location>
</feature>
<feature type="transmembrane region" description="Helical" evidence="20">
    <location>
        <begin position="982"/>
        <end position="1008"/>
    </location>
</feature>
<proteinExistence type="inferred from homology"/>
<dbReference type="PRINTS" id="PR01667">
    <property type="entry name" value="NACHANNEL8"/>
</dbReference>
<evidence type="ECO:0000256" key="11">
    <source>
        <dbReference type="ARBA" id="ARBA00023136"/>
    </source>
</evidence>
<evidence type="ECO:0000256" key="7">
    <source>
        <dbReference type="ARBA" id="ARBA00022882"/>
    </source>
</evidence>
<evidence type="ECO:0000256" key="4">
    <source>
        <dbReference type="ARBA" id="ARBA00022475"/>
    </source>
</evidence>
<evidence type="ECO:0000256" key="21">
    <source>
        <dbReference type="SAM" id="MobiDB-lite"/>
    </source>
</evidence>
<evidence type="ECO:0000259" key="23">
    <source>
        <dbReference type="Pfam" id="PF06512"/>
    </source>
</evidence>
<feature type="compositionally biased region" description="Basic and acidic residues" evidence="21">
    <location>
        <begin position="797"/>
        <end position="815"/>
    </location>
</feature>
<dbReference type="GO" id="GO:0019228">
    <property type="term" value="P:neuronal action potential"/>
    <property type="evidence" value="ECO:0007669"/>
    <property type="project" value="TreeGrafter"/>
</dbReference>
<dbReference type="Pfam" id="PF24609">
    <property type="entry name" value="IQ_SCN5A_C"/>
    <property type="match status" value="1"/>
</dbReference>
<dbReference type="InterPro" id="IPR010526">
    <property type="entry name" value="Na_trans_assoc_dom"/>
</dbReference>
<dbReference type="PANTHER" id="PTHR10037">
    <property type="entry name" value="VOLTAGE-GATED CATION CHANNEL CALCIUM AND SODIUM"/>
    <property type="match status" value="1"/>
</dbReference>
<evidence type="ECO:0000256" key="6">
    <source>
        <dbReference type="ARBA" id="ARBA00022737"/>
    </source>
</evidence>
<evidence type="ECO:0000256" key="9">
    <source>
        <dbReference type="ARBA" id="ARBA00023053"/>
    </source>
</evidence>
<name>A0A3B1J8D1_ASTMX</name>
<feature type="domain" description="Ion transport" evidence="22">
    <location>
        <begin position="1188"/>
        <end position="1442"/>
    </location>
</feature>
<dbReference type="FunFam" id="1.20.120.350:FF:000002">
    <property type="entry name" value="Sodium channel protein"/>
    <property type="match status" value="1"/>
</dbReference>
<keyword evidence="15 20" id="KW-0407">Ion channel</keyword>
<dbReference type="PANTHER" id="PTHR10037:SF23">
    <property type="entry name" value="SODIUM CHANNEL PROTEIN TYPE 8 SUBUNIT ALPHA"/>
    <property type="match status" value="1"/>
</dbReference>
<evidence type="ECO:0000256" key="14">
    <source>
        <dbReference type="ARBA" id="ARBA00023201"/>
    </source>
</evidence>
<comment type="similarity">
    <text evidence="17">Belongs to the sodium channel (TC 1.A.1.10) family. Nav1.4/SCN4A subfamily.</text>
</comment>
<keyword evidence="9 20" id="KW-0915">Sodium</keyword>
<evidence type="ECO:0000256" key="1">
    <source>
        <dbReference type="ARBA" id="ARBA00004651"/>
    </source>
</evidence>
<dbReference type="CDD" id="cd13433">
    <property type="entry name" value="Na_channel_gate"/>
    <property type="match status" value="1"/>
</dbReference>
<dbReference type="InterPro" id="IPR058542">
    <property type="entry name" value="IQ_SCN5A_C"/>
</dbReference>
<evidence type="ECO:0000256" key="3">
    <source>
        <dbReference type="ARBA" id="ARBA00022461"/>
    </source>
</evidence>
<keyword evidence="14 20" id="KW-0739">Sodium transport</keyword>
<feature type="domain" description="Ion transport" evidence="22">
    <location>
        <begin position="474"/>
        <end position="687"/>
    </location>
</feature>